<comment type="similarity">
    <text evidence="1">Belongs to the LysR transcriptional regulatory family.</text>
</comment>
<reference evidence="6 7" key="1">
    <citation type="journal article" date="2012" name="BMC Genomics">
        <title>Genomic basis of broad host range and environmental adaptability of Rhizobium tropici CIAT 899 and Rhizobium sp. PRF 81 which are used in inoculants for common bean (Phaseolus vulgaris L.).</title>
        <authorList>
            <person name="Ormeno-Orrillo E."/>
            <person name="Menna P."/>
            <person name="Almeida L.G."/>
            <person name="Ollero F.J."/>
            <person name="Nicolas M.F."/>
            <person name="Pains Rodrigues E."/>
            <person name="Shigueyoshi Nakatani A."/>
            <person name="Silva Batista J.S."/>
            <person name="Oliveira Chueire L.M."/>
            <person name="Souza R.C."/>
            <person name="Ribeiro Vasconcelos A.T."/>
            <person name="Megias M."/>
            <person name="Hungria M."/>
            <person name="Martinez-Romero E."/>
        </authorList>
    </citation>
    <scope>NUCLEOTIDE SEQUENCE [LARGE SCALE GENOMIC DNA]</scope>
    <source>
        <strain evidence="6 7">PRF 81</strain>
    </source>
</reference>
<evidence type="ECO:0000256" key="2">
    <source>
        <dbReference type="ARBA" id="ARBA00023015"/>
    </source>
</evidence>
<dbReference type="InterPro" id="IPR058163">
    <property type="entry name" value="LysR-type_TF_proteobact-type"/>
</dbReference>
<dbReference type="PANTHER" id="PTHR30537">
    <property type="entry name" value="HTH-TYPE TRANSCRIPTIONAL REGULATOR"/>
    <property type="match status" value="1"/>
</dbReference>
<keyword evidence="3" id="KW-0238">DNA-binding</keyword>
<dbReference type="Pfam" id="PF00126">
    <property type="entry name" value="HTH_1"/>
    <property type="match status" value="1"/>
</dbReference>
<evidence type="ECO:0000259" key="5">
    <source>
        <dbReference type="PROSITE" id="PS50931"/>
    </source>
</evidence>
<dbReference type="InterPro" id="IPR036390">
    <property type="entry name" value="WH_DNA-bd_sf"/>
</dbReference>
<name>N6UA19_9HYPH</name>
<dbReference type="InterPro" id="IPR000847">
    <property type="entry name" value="LysR_HTH_N"/>
</dbReference>
<evidence type="ECO:0000256" key="1">
    <source>
        <dbReference type="ARBA" id="ARBA00009437"/>
    </source>
</evidence>
<dbReference type="Gene3D" id="3.40.190.290">
    <property type="match status" value="1"/>
</dbReference>
<protein>
    <submittedName>
        <fullName evidence="6">LysR family transcriptional regulator</fullName>
    </submittedName>
</protein>
<keyword evidence="7" id="KW-1185">Reference proteome</keyword>
<dbReference type="PROSITE" id="PS50931">
    <property type="entry name" value="HTH_LYSR"/>
    <property type="match status" value="1"/>
</dbReference>
<sequence length="368" mass="39738">MSTKLTPEMLWRIRAWPGPGSVAGRSTAFMASGPPGPVMAIARGMQKSPFGRSLTINPDLNKFGMNSPYLCNNALMIDWQDLLHFAALARAGSLSAAARELGVDHATVGRRIASLERSLDLRLIDRRPRTSPLTADGRAIAELVAGMEENVEAIRRYSKSAVAGLSAAVKISAPPSVAAHLLAPKAALFRSKHPDITLTIAGVTRRAALNQGEADIAVRMTRPEESDLLVRRIGVMRFGLYAIPAVAQMPEKDWAFIGYDIGLEYLTQQTWLRSLLEGRPIVFRATDVFGQLEAARAGLGVVALPAFLGDGEAGLVRLPVAIPSPTRDLWLVTYPDLRRSPAIRAVMDFVTDIIGRSCPLRDVADAAS</sequence>
<gene>
    <name evidence="6" type="ORF">RHSP_66604</name>
</gene>
<dbReference type="InterPro" id="IPR005119">
    <property type="entry name" value="LysR_subst-bd"/>
</dbReference>
<comment type="caution">
    <text evidence="6">The sequence shown here is derived from an EMBL/GenBank/DDBJ whole genome shotgun (WGS) entry which is preliminary data.</text>
</comment>
<proteinExistence type="inferred from homology"/>
<evidence type="ECO:0000313" key="6">
    <source>
        <dbReference type="EMBL" id="ENN89414.1"/>
    </source>
</evidence>
<dbReference type="STRING" id="363754.RHSP_66604"/>
<evidence type="ECO:0000256" key="3">
    <source>
        <dbReference type="ARBA" id="ARBA00023125"/>
    </source>
</evidence>
<dbReference type="AlphaFoldDB" id="N6UA19"/>
<dbReference type="InterPro" id="IPR036388">
    <property type="entry name" value="WH-like_DNA-bd_sf"/>
</dbReference>
<dbReference type="EMBL" id="AQHN01000006">
    <property type="protein sequence ID" value="ENN89414.1"/>
    <property type="molecule type" value="Genomic_DNA"/>
</dbReference>
<dbReference type="SUPFAM" id="SSF53850">
    <property type="entry name" value="Periplasmic binding protein-like II"/>
    <property type="match status" value="1"/>
</dbReference>
<evidence type="ECO:0000313" key="7">
    <source>
        <dbReference type="Proteomes" id="UP000012429"/>
    </source>
</evidence>
<dbReference type="Pfam" id="PF03466">
    <property type="entry name" value="LysR_substrate"/>
    <property type="match status" value="1"/>
</dbReference>
<feature type="domain" description="HTH lysR-type" evidence="5">
    <location>
        <begin position="77"/>
        <end position="134"/>
    </location>
</feature>
<dbReference type="GO" id="GO:0003700">
    <property type="term" value="F:DNA-binding transcription factor activity"/>
    <property type="evidence" value="ECO:0007669"/>
    <property type="project" value="InterPro"/>
</dbReference>
<dbReference type="PATRIC" id="fig|363754.4.peg.499"/>
<accession>N6UA19</accession>
<dbReference type="SUPFAM" id="SSF46785">
    <property type="entry name" value="Winged helix' DNA-binding domain"/>
    <property type="match status" value="1"/>
</dbReference>
<dbReference type="Proteomes" id="UP000012429">
    <property type="component" value="Unassembled WGS sequence"/>
</dbReference>
<dbReference type="PANTHER" id="PTHR30537:SF3">
    <property type="entry name" value="TRANSCRIPTIONAL REGULATORY PROTEIN"/>
    <property type="match status" value="1"/>
</dbReference>
<dbReference type="Gene3D" id="1.10.10.10">
    <property type="entry name" value="Winged helix-like DNA-binding domain superfamily/Winged helix DNA-binding domain"/>
    <property type="match status" value="1"/>
</dbReference>
<keyword evidence="2" id="KW-0805">Transcription regulation</keyword>
<keyword evidence="4" id="KW-0804">Transcription</keyword>
<dbReference type="GO" id="GO:0006351">
    <property type="term" value="P:DNA-templated transcription"/>
    <property type="evidence" value="ECO:0007669"/>
    <property type="project" value="TreeGrafter"/>
</dbReference>
<organism evidence="6 7">
    <name type="scientific">Rhizobium freirei PRF 81</name>
    <dbReference type="NCBI Taxonomy" id="363754"/>
    <lineage>
        <taxon>Bacteria</taxon>
        <taxon>Pseudomonadati</taxon>
        <taxon>Pseudomonadota</taxon>
        <taxon>Alphaproteobacteria</taxon>
        <taxon>Hyphomicrobiales</taxon>
        <taxon>Rhizobiaceae</taxon>
        <taxon>Rhizobium/Agrobacterium group</taxon>
        <taxon>Rhizobium</taxon>
    </lineage>
</organism>
<dbReference type="GO" id="GO:0043565">
    <property type="term" value="F:sequence-specific DNA binding"/>
    <property type="evidence" value="ECO:0007669"/>
    <property type="project" value="TreeGrafter"/>
</dbReference>
<evidence type="ECO:0000256" key="4">
    <source>
        <dbReference type="ARBA" id="ARBA00023163"/>
    </source>
</evidence>